<keyword evidence="1" id="KW-0472">Membrane</keyword>
<name>A0A9W6NTF4_9PSEU</name>
<gene>
    <name evidence="2" type="ORF">GCM10017577_03750</name>
</gene>
<reference evidence="2" key="2">
    <citation type="submission" date="2023-01" db="EMBL/GenBank/DDBJ databases">
        <authorList>
            <person name="Sun Q."/>
            <person name="Evtushenko L."/>
        </authorList>
    </citation>
    <scope>NUCLEOTIDE SEQUENCE</scope>
    <source>
        <strain evidence="2">VKM Ac-1069</strain>
    </source>
</reference>
<keyword evidence="1" id="KW-1133">Transmembrane helix</keyword>
<evidence type="ECO:0000313" key="2">
    <source>
        <dbReference type="EMBL" id="GLL09235.1"/>
    </source>
</evidence>
<protein>
    <submittedName>
        <fullName evidence="2">Uncharacterized protein</fullName>
    </submittedName>
</protein>
<accession>A0A9W6NTF4</accession>
<keyword evidence="3" id="KW-1185">Reference proteome</keyword>
<keyword evidence="1" id="KW-0812">Transmembrane</keyword>
<organism evidence="2 3">
    <name type="scientific">Pseudonocardia halophobica</name>
    <dbReference type="NCBI Taxonomy" id="29401"/>
    <lineage>
        <taxon>Bacteria</taxon>
        <taxon>Bacillati</taxon>
        <taxon>Actinomycetota</taxon>
        <taxon>Actinomycetes</taxon>
        <taxon>Pseudonocardiales</taxon>
        <taxon>Pseudonocardiaceae</taxon>
        <taxon>Pseudonocardia</taxon>
    </lineage>
</organism>
<evidence type="ECO:0000313" key="3">
    <source>
        <dbReference type="Proteomes" id="UP001143463"/>
    </source>
</evidence>
<feature type="transmembrane region" description="Helical" evidence="1">
    <location>
        <begin position="110"/>
        <end position="132"/>
    </location>
</feature>
<feature type="transmembrane region" description="Helical" evidence="1">
    <location>
        <begin position="71"/>
        <end position="90"/>
    </location>
</feature>
<evidence type="ECO:0000256" key="1">
    <source>
        <dbReference type="SAM" id="Phobius"/>
    </source>
</evidence>
<reference evidence="2" key="1">
    <citation type="journal article" date="2014" name="Int. J. Syst. Evol. Microbiol.">
        <title>Complete genome sequence of Corynebacterium casei LMG S-19264T (=DSM 44701T), isolated from a smear-ripened cheese.</title>
        <authorList>
            <consortium name="US DOE Joint Genome Institute (JGI-PGF)"/>
            <person name="Walter F."/>
            <person name="Albersmeier A."/>
            <person name="Kalinowski J."/>
            <person name="Ruckert C."/>
        </authorList>
    </citation>
    <scope>NUCLEOTIDE SEQUENCE</scope>
    <source>
        <strain evidence="2">VKM Ac-1069</strain>
    </source>
</reference>
<proteinExistence type="predicted"/>
<dbReference type="EMBL" id="BSFQ01000001">
    <property type="protein sequence ID" value="GLL09235.1"/>
    <property type="molecule type" value="Genomic_DNA"/>
</dbReference>
<comment type="caution">
    <text evidence="2">The sequence shown here is derived from an EMBL/GenBank/DDBJ whole genome shotgun (WGS) entry which is preliminary data.</text>
</comment>
<feature type="transmembrane region" description="Helical" evidence="1">
    <location>
        <begin position="43"/>
        <end position="64"/>
    </location>
</feature>
<dbReference type="AlphaFoldDB" id="A0A9W6NTF4"/>
<dbReference type="RefSeq" id="WP_051736935.1">
    <property type="nucleotide sequence ID" value="NZ_BAAAUZ010000015.1"/>
</dbReference>
<dbReference type="Proteomes" id="UP001143463">
    <property type="component" value="Unassembled WGS sequence"/>
</dbReference>
<sequence length="142" mass="14626">MTTTTGTAPTAVSTSVALWFTAIGCGVAETLVRFATPEPPGPIALAVRFAIYLGLAVLVLGLYSGRDAARWAVALLMGLLGTASLVVEPLRWLAAGGAVPEFLAAADGPTIVIVVLRAVHVLAVLAALAAMFRPAADRWFGR</sequence>